<dbReference type="InParanoid" id="Q7UN25"/>
<evidence type="ECO:0000313" key="2">
    <source>
        <dbReference type="Proteomes" id="UP000001025"/>
    </source>
</evidence>
<dbReference type="EnsemblBacteria" id="CAD75594">
    <property type="protein sequence ID" value="CAD75594"/>
    <property type="gene ID" value="RB7826"/>
</dbReference>
<name>Q7UN25_RHOBA</name>
<dbReference type="EMBL" id="BX294146">
    <property type="protein sequence ID" value="CAD75594.1"/>
    <property type="molecule type" value="Genomic_DNA"/>
</dbReference>
<reference evidence="1 2" key="1">
    <citation type="journal article" date="2003" name="Proc. Natl. Acad. Sci. U.S.A.">
        <title>Complete genome sequence of the marine planctomycete Pirellula sp. strain 1.</title>
        <authorList>
            <person name="Gloeckner F.O."/>
            <person name="Kube M."/>
            <person name="Bauer M."/>
            <person name="Teeling H."/>
            <person name="Lombardot T."/>
            <person name="Ludwig W."/>
            <person name="Gade D."/>
            <person name="Beck A."/>
            <person name="Borzym K."/>
            <person name="Heitmann K."/>
            <person name="Rabus R."/>
            <person name="Schlesner H."/>
            <person name="Amann R."/>
            <person name="Reinhardt R."/>
        </authorList>
    </citation>
    <scope>NUCLEOTIDE SEQUENCE [LARGE SCALE GENOMIC DNA]</scope>
    <source>
        <strain evidence="2">DSM 10527 / NCIMB 13988 / SH1</strain>
    </source>
</reference>
<keyword evidence="2" id="KW-1185">Reference proteome</keyword>
<dbReference type="KEGG" id="rba:RB7826"/>
<dbReference type="STRING" id="243090.RB7826"/>
<dbReference type="AlphaFoldDB" id="Q7UN25"/>
<evidence type="ECO:0000313" key="1">
    <source>
        <dbReference type="EMBL" id="CAD75594.1"/>
    </source>
</evidence>
<gene>
    <name evidence="1" type="ordered locus">RB7826</name>
</gene>
<organism evidence="1 2">
    <name type="scientific">Rhodopirellula baltica (strain DSM 10527 / NCIMB 13988 / SH1)</name>
    <dbReference type="NCBI Taxonomy" id="243090"/>
    <lineage>
        <taxon>Bacteria</taxon>
        <taxon>Pseudomonadati</taxon>
        <taxon>Planctomycetota</taxon>
        <taxon>Planctomycetia</taxon>
        <taxon>Pirellulales</taxon>
        <taxon>Pirellulaceae</taxon>
        <taxon>Rhodopirellula</taxon>
    </lineage>
</organism>
<proteinExistence type="predicted"/>
<dbReference type="HOGENOM" id="CLU_2976308_0_0_0"/>
<accession>Q7UN25</accession>
<protein>
    <submittedName>
        <fullName evidence="1">Uncharacterized protein</fullName>
    </submittedName>
</protein>
<dbReference type="Proteomes" id="UP000001025">
    <property type="component" value="Chromosome"/>
</dbReference>
<sequence>MILPGLILAATCRGLIRARKRGFASFALSVFRVFNSPRQWSSTRLFVPLSRCWLTCLE</sequence>